<dbReference type="SUPFAM" id="SSF53474">
    <property type="entry name" value="alpha/beta-Hydrolases"/>
    <property type="match status" value="1"/>
</dbReference>
<protein>
    <submittedName>
        <fullName evidence="1">RB binding protein 9, serine hydrolase</fullName>
    </submittedName>
</protein>
<dbReference type="InterPro" id="IPR010662">
    <property type="entry name" value="RBBP9/YdeN"/>
</dbReference>
<reference evidence="1" key="2">
    <citation type="submission" date="2025-09" db="UniProtKB">
        <authorList>
            <consortium name="Ensembl"/>
        </authorList>
    </citation>
    <scope>IDENTIFICATION</scope>
</reference>
<dbReference type="AlphaFoldDB" id="A0A8C8S2A9"/>
<dbReference type="Pfam" id="PF06821">
    <property type="entry name" value="Ser_hydrolase"/>
    <property type="match status" value="1"/>
</dbReference>
<sequence>MSQVQLPPTKAVIVPGNGAGNVEKSNWYGWVWKRLRQIPGFQCLLRNMPDPVTARERLWLPFMESELQCDEQTIIIGHSSGAAAAMRYAETHKVYAVILVSAYTSDLGDENERESGYFNRPWQWEKIKANCRHIVQFGSTDDPFLPWSEQQEVANGLATELHKYTNRGHFQNTEFSELISVVQGMLDEAA</sequence>
<dbReference type="Proteomes" id="UP000694393">
    <property type="component" value="Unplaced"/>
</dbReference>
<keyword evidence="2" id="KW-1185">Reference proteome</keyword>
<dbReference type="Gene3D" id="3.40.50.1820">
    <property type="entry name" value="alpha/beta hydrolase"/>
    <property type="match status" value="1"/>
</dbReference>
<dbReference type="Ensembl" id="ENSPCET00000014746.1">
    <property type="protein sequence ID" value="ENSPCEP00000014225.1"/>
    <property type="gene ID" value="ENSPCEG00000011297.1"/>
</dbReference>
<dbReference type="InterPro" id="IPR029058">
    <property type="entry name" value="AB_hydrolase_fold"/>
</dbReference>
<evidence type="ECO:0000313" key="1">
    <source>
        <dbReference type="Ensembl" id="ENSPCEP00000014225.1"/>
    </source>
</evidence>
<name>A0A8C8S2A9_9SAUR</name>
<reference evidence="1" key="1">
    <citation type="submission" date="2025-08" db="UniProtKB">
        <authorList>
            <consortium name="Ensembl"/>
        </authorList>
    </citation>
    <scope>IDENTIFICATION</scope>
</reference>
<dbReference type="GO" id="GO:0016787">
    <property type="term" value="F:hydrolase activity"/>
    <property type="evidence" value="ECO:0007669"/>
    <property type="project" value="InterPro"/>
</dbReference>
<evidence type="ECO:0000313" key="2">
    <source>
        <dbReference type="Proteomes" id="UP000694393"/>
    </source>
</evidence>
<accession>A0A8C8S2A9</accession>
<dbReference type="PANTHER" id="PTHR15394">
    <property type="entry name" value="SERINE HYDROLASE RBBP9"/>
    <property type="match status" value="1"/>
</dbReference>
<dbReference type="PANTHER" id="PTHR15394:SF3">
    <property type="entry name" value="SERINE HYDROLASE RBBP9"/>
    <property type="match status" value="1"/>
</dbReference>
<organism evidence="1 2">
    <name type="scientific">Pelusios castaneus</name>
    <name type="common">West African mud turtle</name>
    <dbReference type="NCBI Taxonomy" id="367368"/>
    <lineage>
        <taxon>Eukaryota</taxon>
        <taxon>Metazoa</taxon>
        <taxon>Chordata</taxon>
        <taxon>Craniata</taxon>
        <taxon>Vertebrata</taxon>
        <taxon>Euteleostomi</taxon>
        <taxon>Archelosauria</taxon>
        <taxon>Testudinata</taxon>
        <taxon>Testudines</taxon>
        <taxon>Pleurodira</taxon>
        <taxon>Pelomedusidae</taxon>
        <taxon>Pelusios</taxon>
    </lineage>
</organism>
<proteinExistence type="predicted"/>